<protein>
    <submittedName>
        <fullName evidence="2">Uncharacterized protein</fullName>
    </submittedName>
</protein>
<feature type="region of interest" description="Disordered" evidence="1">
    <location>
        <begin position="12"/>
        <end position="34"/>
    </location>
</feature>
<name>A0A1H3NDP6_9EURY</name>
<keyword evidence="3" id="KW-1185">Reference proteome</keyword>
<evidence type="ECO:0000313" key="3">
    <source>
        <dbReference type="Proteomes" id="UP000199079"/>
    </source>
</evidence>
<proteinExistence type="predicted"/>
<sequence length="34" mass="3677">MSLDDAVEEALATYGMSRSEEAEETGRTVATLQD</sequence>
<evidence type="ECO:0000256" key="1">
    <source>
        <dbReference type="SAM" id="MobiDB-lite"/>
    </source>
</evidence>
<evidence type="ECO:0000313" key="2">
    <source>
        <dbReference type="EMBL" id="SDY87057.1"/>
    </source>
</evidence>
<accession>A0A1H3NDP6</accession>
<reference evidence="3" key="1">
    <citation type="submission" date="2016-10" db="EMBL/GenBank/DDBJ databases">
        <authorList>
            <person name="Varghese N."/>
            <person name="Submissions S."/>
        </authorList>
    </citation>
    <scope>NUCLEOTIDE SEQUENCE [LARGE SCALE GENOMIC DNA]</scope>
    <source>
        <strain evidence="3">DC30,IBRC 10041,KCTC 4046</strain>
    </source>
</reference>
<dbReference type="EMBL" id="FNPC01000012">
    <property type="protein sequence ID" value="SDY87057.1"/>
    <property type="molecule type" value="Genomic_DNA"/>
</dbReference>
<dbReference type="AlphaFoldDB" id="A0A1H3NDP6"/>
<gene>
    <name evidence="2" type="ORF">SAMN05216564_11267</name>
</gene>
<organism evidence="2 3">
    <name type="scientific">Halopenitus persicus</name>
    <dbReference type="NCBI Taxonomy" id="1048396"/>
    <lineage>
        <taxon>Archaea</taxon>
        <taxon>Methanobacteriati</taxon>
        <taxon>Methanobacteriota</taxon>
        <taxon>Stenosarchaea group</taxon>
        <taxon>Halobacteria</taxon>
        <taxon>Halobacteriales</taxon>
        <taxon>Haloferacaceae</taxon>
        <taxon>Halopenitus</taxon>
    </lineage>
</organism>
<dbReference type="Proteomes" id="UP000199079">
    <property type="component" value="Unassembled WGS sequence"/>
</dbReference>